<evidence type="ECO:0000313" key="2">
    <source>
        <dbReference type="EMBL" id="QCD53726.1"/>
    </source>
</evidence>
<keyword evidence="3" id="KW-1185">Reference proteome</keyword>
<dbReference type="AlphaFoldDB" id="A0A6G5R7I8"/>
<reference evidence="2 3" key="1">
    <citation type="submission" date="2017-06" db="EMBL/GenBank/DDBJ databases">
        <title>Complete Genome Sequence of Streptomyces hawaiiensis NRRL 15010 and insights into acyldepsipeptides biosynthesis.</title>
        <authorList>
            <person name="Mariita R.M."/>
            <person name="Sello J.K."/>
        </authorList>
    </citation>
    <scope>NUCLEOTIDE SEQUENCE [LARGE SCALE GENOMIC DNA]</scope>
    <source>
        <strain evidence="2 3">ATCC 12236</strain>
    </source>
</reference>
<dbReference type="Proteomes" id="UP000495940">
    <property type="component" value="Chromosome"/>
</dbReference>
<sequence length="101" mass="10934">MRRSYSDTTVVDDVDMEIAAGEFVTFLGSSGSGRTTTLMLLVRAGSPKANRGPASRPRRRRVGAALGLDRTVRAVGVDVQDVVDGVRDGHRPCYLMRSLNL</sequence>
<organism evidence="2 3">
    <name type="scientific">Streptomyces hawaiiensis</name>
    <dbReference type="NCBI Taxonomy" id="67305"/>
    <lineage>
        <taxon>Bacteria</taxon>
        <taxon>Bacillati</taxon>
        <taxon>Actinomycetota</taxon>
        <taxon>Actinomycetes</taxon>
        <taxon>Kitasatosporales</taxon>
        <taxon>Streptomycetaceae</taxon>
        <taxon>Streptomyces</taxon>
    </lineage>
</organism>
<gene>
    <name evidence="2" type="ORF">CEB94_01640</name>
</gene>
<dbReference type="EMBL" id="CP021978">
    <property type="protein sequence ID" value="QCD53726.1"/>
    <property type="molecule type" value="Genomic_DNA"/>
</dbReference>
<dbReference type="SUPFAM" id="SSF52540">
    <property type="entry name" value="P-loop containing nucleoside triphosphate hydrolases"/>
    <property type="match status" value="1"/>
</dbReference>
<evidence type="ECO:0000259" key="1">
    <source>
        <dbReference type="Pfam" id="PF00005"/>
    </source>
</evidence>
<dbReference type="Gene3D" id="3.40.50.300">
    <property type="entry name" value="P-loop containing nucleotide triphosphate hydrolases"/>
    <property type="match status" value="1"/>
</dbReference>
<dbReference type="InterPro" id="IPR027417">
    <property type="entry name" value="P-loop_NTPase"/>
</dbReference>
<proteinExistence type="predicted"/>
<evidence type="ECO:0000313" key="3">
    <source>
        <dbReference type="Proteomes" id="UP000495940"/>
    </source>
</evidence>
<dbReference type="GO" id="GO:0016887">
    <property type="term" value="F:ATP hydrolysis activity"/>
    <property type="evidence" value="ECO:0007669"/>
    <property type="project" value="InterPro"/>
</dbReference>
<dbReference type="InterPro" id="IPR003439">
    <property type="entry name" value="ABC_transporter-like_ATP-bd"/>
</dbReference>
<name>A0A6G5R7I8_9ACTN</name>
<dbReference type="KEGG" id="shaw:CEB94_01640"/>
<dbReference type="Pfam" id="PF00005">
    <property type="entry name" value="ABC_tran"/>
    <property type="match status" value="1"/>
</dbReference>
<protein>
    <recommendedName>
        <fullName evidence="1">ABC transporter domain-containing protein</fullName>
    </recommendedName>
</protein>
<dbReference type="GO" id="GO:0005524">
    <property type="term" value="F:ATP binding"/>
    <property type="evidence" value="ECO:0007669"/>
    <property type="project" value="InterPro"/>
</dbReference>
<feature type="domain" description="ABC transporter" evidence="1">
    <location>
        <begin position="12"/>
        <end position="49"/>
    </location>
</feature>
<accession>A0A6G5R7I8</accession>